<feature type="region of interest" description="Disordered" evidence="8">
    <location>
        <begin position="184"/>
        <end position="205"/>
    </location>
</feature>
<evidence type="ECO:0000256" key="2">
    <source>
        <dbReference type="ARBA" id="ARBA00010617"/>
    </source>
</evidence>
<dbReference type="GO" id="GO:0005506">
    <property type="term" value="F:iron ion binding"/>
    <property type="evidence" value="ECO:0007669"/>
    <property type="project" value="InterPro"/>
</dbReference>
<dbReference type="GO" id="GO:0020037">
    <property type="term" value="F:heme binding"/>
    <property type="evidence" value="ECO:0007669"/>
    <property type="project" value="InterPro"/>
</dbReference>
<gene>
    <name evidence="9" type="ORF">Cni_G09227</name>
</gene>
<comment type="cofactor">
    <cofactor evidence="1">
        <name>heme</name>
        <dbReference type="ChEBI" id="CHEBI:30413"/>
    </cofactor>
</comment>
<evidence type="ECO:0000256" key="3">
    <source>
        <dbReference type="ARBA" id="ARBA00022617"/>
    </source>
</evidence>
<reference evidence="9 10" key="1">
    <citation type="submission" date="2023-10" db="EMBL/GenBank/DDBJ databases">
        <title>Chromosome-scale genome assembly provides insights into flower coloration mechanisms of Canna indica.</title>
        <authorList>
            <person name="Li C."/>
        </authorList>
    </citation>
    <scope>NUCLEOTIDE SEQUENCE [LARGE SCALE GENOMIC DNA]</scope>
    <source>
        <tissue evidence="9">Flower</tissue>
    </source>
</reference>
<dbReference type="PANTHER" id="PTHR47946:SF14">
    <property type="entry name" value="CYTOCHROME P450 FAMILY PROTEIN"/>
    <property type="match status" value="1"/>
</dbReference>
<dbReference type="PANTHER" id="PTHR47946">
    <property type="entry name" value="CYTOCHROME P450 78A7-RELATED"/>
    <property type="match status" value="1"/>
</dbReference>
<keyword evidence="7" id="KW-0503">Monooxygenase</keyword>
<evidence type="ECO:0000313" key="10">
    <source>
        <dbReference type="Proteomes" id="UP001327560"/>
    </source>
</evidence>
<evidence type="ECO:0000256" key="7">
    <source>
        <dbReference type="ARBA" id="ARBA00023033"/>
    </source>
</evidence>
<sequence length="205" mass="22712">MGTSNVRFDVPLLAHVRSIPAPSSFVSALYGFAAHHVLAGLVHSLNVIDLLAFFVGFTRFIVSSHPDTAKEILNSSAFADLPIKESAYELLFHRAMGFAPFNEYWRNLRRISSTYLFSSRRIVAFGEHQRVVREQMVADVRDLMAKHGVVEVKKVLHFGSLNNVMMSLMKLTLPTTSTTWCELSGSSTPTTASSPSPPSWSAWAP</sequence>
<name>A0AAQ3K3K7_9LILI</name>
<comment type="similarity">
    <text evidence="2">Belongs to the cytochrome P450 family.</text>
</comment>
<keyword evidence="5" id="KW-0560">Oxidoreductase</keyword>
<dbReference type="InterPro" id="IPR001128">
    <property type="entry name" value="Cyt_P450"/>
</dbReference>
<dbReference type="EMBL" id="CP136892">
    <property type="protein sequence ID" value="WOL00514.1"/>
    <property type="molecule type" value="Genomic_DNA"/>
</dbReference>
<dbReference type="InterPro" id="IPR036396">
    <property type="entry name" value="Cyt_P450_sf"/>
</dbReference>
<keyword evidence="3" id="KW-0349">Heme</keyword>
<keyword evidence="6" id="KW-0408">Iron</keyword>
<keyword evidence="10" id="KW-1185">Reference proteome</keyword>
<dbReference type="SUPFAM" id="SSF48264">
    <property type="entry name" value="Cytochrome P450"/>
    <property type="match status" value="1"/>
</dbReference>
<protein>
    <submittedName>
        <fullName evidence="9">Cytochrome P450</fullName>
    </submittedName>
</protein>
<dbReference type="GO" id="GO:0016705">
    <property type="term" value="F:oxidoreductase activity, acting on paired donors, with incorporation or reduction of molecular oxygen"/>
    <property type="evidence" value="ECO:0007669"/>
    <property type="project" value="InterPro"/>
</dbReference>
<dbReference type="InterPro" id="IPR051996">
    <property type="entry name" value="Cytochrome_P450_78A"/>
</dbReference>
<dbReference type="Gene3D" id="1.10.630.10">
    <property type="entry name" value="Cytochrome P450"/>
    <property type="match status" value="1"/>
</dbReference>
<dbReference type="AlphaFoldDB" id="A0AAQ3K3K7"/>
<evidence type="ECO:0000256" key="8">
    <source>
        <dbReference type="SAM" id="MobiDB-lite"/>
    </source>
</evidence>
<evidence type="ECO:0000256" key="6">
    <source>
        <dbReference type="ARBA" id="ARBA00023004"/>
    </source>
</evidence>
<evidence type="ECO:0000313" key="9">
    <source>
        <dbReference type="EMBL" id="WOL00514.1"/>
    </source>
</evidence>
<proteinExistence type="inferred from homology"/>
<evidence type="ECO:0000256" key="1">
    <source>
        <dbReference type="ARBA" id="ARBA00001971"/>
    </source>
</evidence>
<evidence type="ECO:0000256" key="4">
    <source>
        <dbReference type="ARBA" id="ARBA00022723"/>
    </source>
</evidence>
<feature type="compositionally biased region" description="Low complexity" evidence="8">
    <location>
        <begin position="186"/>
        <end position="205"/>
    </location>
</feature>
<evidence type="ECO:0000256" key="5">
    <source>
        <dbReference type="ARBA" id="ARBA00023002"/>
    </source>
</evidence>
<keyword evidence="4" id="KW-0479">Metal-binding</keyword>
<dbReference type="Pfam" id="PF00067">
    <property type="entry name" value="p450"/>
    <property type="match status" value="1"/>
</dbReference>
<dbReference type="Proteomes" id="UP001327560">
    <property type="component" value="Chromosome 3"/>
</dbReference>
<dbReference type="GO" id="GO:0004497">
    <property type="term" value="F:monooxygenase activity"/>
    <property type="evidence" value="ECO:0007669"/>
    <property type="project" value="UniProtKB-KW"/>
</dbReference>
<organism evidence="9 10">
    <name type="scientific">Canna indica</name>
    <name type="common">Indian-shot</name>
    <dbReference type="NCBI Taxonomy" id="4628"/>
    <lineage>
        <taxon>Eukaryota</taxon>
        <taxon>Viridiplantae</taxon>
        <taxon>Streptophyta</taxon>
        <taxon>Embryophyta</taxon>
        <taxon>Tracheophyta</taxon>
        <taxon>Spermatophyta</taxon>
        <taxon>Magnoliopsida</taxon>
        <taxon>Liliopsida</taxon>
        <taxon>Zingiberales</taxon>
        <taxon>Cannaceae</taxon>
        <taxon>Canna</taxon>
    </lineage>
</organism>
<accession>A0AAQ3K3K7</accession>